<accession>A0A413ZHQ4</accession>
<evidence type="ECO:0000313" key="2">
    <source>
        <dbReference type="EMBL" id="RHC23239.1"/>
    </source>
</evidence>
<dbReference type="Proteomes" id="UP000285305">
    <property type="component" value="Unassembled WGS sequence"/>
</dbReference>
<feature type="transmembrane region" description="Helical" evidence="1">
    <location>
        <begin position="20"/>
        <end position="46"/>
    </location>
</feature>
<comment type="caution">
    <text evidence="2">The sequence shown here is derived from an EMBL/GenBank/DDBJ whole genome shotgun (WGS) entry which is preliminary data.</text>
</comment>
<dbReference type="AlphaFoldDB" id="A0A413ZHQ4"/>
<evidence type="ECO:0000313" key="3">
    <source>
        <dbReference type="Proteomes" id="UP000285305"/>
    </source>
</evidence>
<evidence type="ECO:0000256" key="1">
    <source>
        <dbReference type="SAM" id="Phobius"/>
    </source>
</evidence>
<proteinExistence type="predicted"/>
<organism evidence="2 3">
    <name type="scientific">Bacteroides stercoris</name>
    <dbReference type="NCBI Taxonomy" id="46506"/>
    <lineage>
        <taxon>Bacteria</taxon>
        <taxon>Pseudomonadati</taxon>
        <taxon>Bacteroidota</taxon>
        <taxon>Bacteroidia</taxon>
        <taxon>Bacteroidales</taxon>
        <taxon>Bacteroidaceae</taxon>
        <taxon>Bacteroides</taxon>
    </lineage>
</organism>
<name>A0A413ZHQ4_BACSE</name>
<sequence length="84" mass="9666">MEIIKKIIQWMKSNDKFAHFICNFLIVVILGIIFSPVIGLAAALVASFSKETYDEFTEDGSGWDWKDVLIFLKNPTNYFNSICR</sequence>
<keyword evidence="1" id="KW-1133">Transmembrane helix</keyword>
<keyword evidence="1" id="KW-0472">Membrane</keyword>
<protein>
    <submittedName>
        <fullName evidence="2">Uncharacterized protein</fullName>
    </submittedName>
</protein>
<dbReference type="EMBL" id="QSHQ01000071">
    <property type="protein sequence ID" value="RHC23239.1"/>
    <property type="molecule type" value="Genomic_DNA"/>
</dbReference>
<gene>
    <name evidence="2" type="ORF">DW853_17890</name>
</gene>
<reference evidence="2 3" key="1">
    <citation type="submission" date="2018-08" db="EMBL/GenBank/DDBJ databases">
        <title>A genome reference for cultivated species of the human gut microbiota.</title>
        <authorList>
            <person name="Zou Y."/>
            <person name="Xue W."/>
            <person name="Luo G."/>
        </authorList>
    </citation>
    <scope>NUCLEOTIDE SEQUENCE [LARGE SCALE GENOMIC DNA]</scope>
    <source>
        <strain evidence="2 3">AM36-9BH</strain>
    </source>
</reference>
<keyword evidence="1" id="KW-0812">Transmembrane</keyword>